<feature type="transmembrane region" description="Helical" evidence="1">
    <location>
        <begin position="137"/>
        <end position="157"/>
    </location>
</feature>
<keyword evidence="1" id="KW-1133">Transmembrane helix</keyword>
<name>A0A1H3SFH9_9PSEU</name>
<gene>
    <name evidence="3" type="ORF">SAMN05216215_106414</name>
</gene>
<reference evidence="4" key="1">
    <citation type="submission" date="2016-10" db="EMBL/GenBank/DDBJ databases">
        <authorList>
            <person name="Varghese N."/>
            <person name="Submissions S."/>
        </authorList>
    </citation>
    <scope>NUCLEOTIDE SEQUENCE [LARGE SCALE GENOMIC DNA]</scope>
    <source>
        <strain evidence="4">CGMCC 4.3530</strain>
    </source>
</reference>
<dbReference type="Pfam" id="PF02517">
    <property type="entry name" value="Rce1-like"/>
    <property type="match status" value="1"/>
</dbReference>
<dbReference type="AlphaFoldDB" id="A0A1H3SFH9"/>
<feature type="transmembrane region" description="Helical" evidence="1">
    <location>
        <begin position="228"/>
        <end position="250"/>
    </location>
</feature>
<dbReference type="Proteomes" id="UP000199529">
    <property type="component" value="Unassembled WGS sequence"/>
</dbReference>
<evidence type="ECO:0000313" key="3">
    <source>
        <dbReference type="EMBL" id="SDZ36458.1"/>
    </source>
</evidence>
<dbReference type="GO" id="GO:0006508">
    <property type="term" value="P:proteolysis"/>
    <property type="evidence" value="ECO:0007669"/>
    <property type="project" value="UniProtKB-KW"/>
</dbReference>
<proteinExistence type="predicted"/>
<feature type="transmembrane region" description="Helical" evidence="1">
    <location>
        <begin position="37"/>
        <end position="53"/>
    </location>
</feature>
<keyword evidence="4" id="KW-1185">Reference proteome</keyword>
<feature type="transmembrane region" description="Helical" evidence="1">
    <location>
        <begin position="202"/>
        <end position="222"/>
    </location>
</feature>
<dbReference type="GO" id="GO:0080120">
    <property type="term" value="P:CAAX-box protein maturation"/>
    <property type="evidence" value="ECO:0007669"/>
    <property type="project" value="UniProtKB-ARBA"/>
</dbReference>
<evidence type="ECO:0000313" key="4">
    <source>
        <dbReference type="Proteomes" id="UP000199529"/>
    </source>
</evidence>
<dbReference type="STRING" id="418495.SAMN05216215_106414"/>
<organism evidence="3 4">
    <name type="scientific">Saccharopolyspora shandongensis</name>
    <dbReference type="NCBI Taxonomy" id="418495"/>
    <lineage>
        <taxon>Bacteria</taxon>
        <taxon>Bacillati</taxon>
        <taxon>Actinomycetota</taxon>
        <taxon>Actinomycetes</taxon>
        <taxon>Pseudonocardiales</taxon>
        <taxon>Pseudonocardiaceae</taxon>
        <taxon>Saccharopolyspora</taxon>
    </lineage>
</organism>
<accession>A0A1H3SFH9</accession>
<feature type="transmembrane region" description="Helical" evidence="1">
    <location>
        <begin position="97"/>
        <end position="117"/>
    </location>
</feature>
<evidence type="ECO:0000256" key="1">
    <source>
        <dbReference type="SAM" id="Phobius"/>
    </source>
</evidence>
<feature type="domain" description="CAAX prenyl protease 2/Lysostaphin resistance protein A-like" evidence="2">
    <location>
        <begin position="169"/>
        <end position="268"/>
    </location>
</feature>
<keyword evidence="3" id="KW-0645">Protease</keyword>
<keyword evidence="1" id="KW-0812">Transmembrane</keyword>
<protein>
    <submittedName>
        <fullName evidence="3">CAAX protease self-immunity</fullName>
    </submittedName>
</protein>
<dbReference type="InterPro" id="IPR003675">
    <property type="entry name" value="Rce1/LyrA-like_dom"/>
</dbReference>
<sequence length="276" mass="30089">MLLAGLAVFAGAIALLFLTGNTGIRYSADHDDTIPLWHRWIPALVGIVLVRLVSPDLRREPVVLPAGKAVRVEASVLTAAAVLFAVLLWSAGGGEPAHTALKLLLLLGVPAVTFWLLRRKGAARTSALQGPGSWRHWGPLIPVVTWFALSYAGPLALPRSDLAFTVDPVTLIVTMVVVFLINSLLEEIFYRRWLQTRWEFLLGRWPAIVLASLLWAVWHVAIQGNGELGVDLASVVVNQGVLGLFLGYLWSKYRLMWPLLVVHGATNAAPILLGLL</sequence>
<dbReference type="EMBL" id="FNOK01000064">
    <property type="protein sequence ID" value="SDZ36458.1"/>
    <property type="molecule type" value="Genomic_DNA"/>
</dbReference>
<keyword evidence="3" id="KW-0378">Hydrolase</keyword>
<dbReference type="GO" id="GO:0004175">
    <property type="term" value="F:endopeptidase activity"/>
    <property type="evidence" value="ECO:0007669"/>
    <property type="project" value="UniProtKB-ARBA"/>
</dbReference>
<evidence type="ECO:0000259" key="2">
    <source>
        <dbReference type="Pfam" id="PF02517"/>
    </source>
</evidence>
<keyword evidence="1" id="KW-0472">Membrane</keyword>
<feature type="transmembrane region" description="Helical" evidence="1">
    <location>
        <begin position="74"/>
        <end position="91"/>
    </location>
</feature>
<feature type="transmembrane region" description="Helical" evidence="1">
    <location>
        <begin position="169"/>
        <end position="190"/>
    </location>
</feature>